<dbReference type="RefSeq" id="WP_204010959.1">
    <property type="nucleotide sequence ID" value="NZ_BOOZ01000028.1"/>
</dbReference>
<dbReference type="EMBL" id="BOOZ01000028">
    <property type="protein sequence ID" value="GIJ11264.1"/>
    <property type="molecule type" value="Genomic_DNA"/>
</dbReference>
<keyword evidence="7" id="KW-0406">Ion transport</keyword>
<evidence type="ECO:0000313" key="11">
    <source>
        <dbReference type="Proteomes" id="UP000647017"/>
    </source>
</evidence>
<evidence type="ECO:0000313" key="10">
    <source>
        <dbReference type="EMBL" id="GIJ11264.1"/>
    </source>
</evidence>
<evidence type="ECO:0000256" key="7">
    <source>
        <dbReference type="ARBA" id="ARBA00023065"/>
    </source>
</evidence>
<dbReference type="InterPro" id="IPR017871">
    <property type="entry name" value="ABC_transporter-like_CS"/>
</dbReference>
<sequence>MSEVVVSGVIKRYGRVTALAGVDLRVPSGRLTAVLGPSGCGKTTLLRCLAGFERLDAGEIRIDGALVAGGGRHLPTHRRNIAVVPQEGALFPHLNVADNVGYGLDRATRRSDRIAEVLALVGLAGFGARMPHELSGGQQQRVAVARALAPRPSVVLLDEPFSALDAGLRAGLRHDVRDALRADGATGVLVTHDQGEALSVADQVVVLRDGRVIQAAAPATVYREPANPWVAEFVGDAVLLPADVEQGVARTALGLVPVTGAVPDGPVTVLVRPEQVRLTAGTGGVTATVLRHDFHGHDALVGLGLPDGTRITARVLDGGAPVALGGEVTVRVDGAARAFPADASVGRPVPTPVRLVG</sequence>
<evidence type="ECO:0000256" key="8">
    <source>
        <dbReference type="ARBA" id="ARBA00023136"/>
    </source>
</evidence>
<evidence type="ECO:0000256" key="5">
    <source>
        <dbReference type="ARBA" id="ARBA00022840"/>
    </source>
</evidence>
<gene>
    <name evidence="10" type="ORF">Van01_44780</name>
</gene>
<evidence type="ECO:0000256" key="3">
    <source>
        <dbReference type="ARBA" id="ARBA00022496"/>
    </source>
</evidence>
<dbReference type="InterPro" id="IPR003439">
    <property type="entry name" value="ABC_transporter-like_ATP-bd"/>
</dbReference>
<dbReference type="PROSITE" id="PS00211">
    <property type="entry name" value="ABC_TRANSPORTER_1"/>
    <property type="match status" value="1"/>
</dbReference>
<accession>A0ABQ4I056</accession>
<evidence type="ECO:0000259" key="9">
    <source>
        <dbReference type="PROSITE" id="PS50893"/>
    </source>
</evidence>
<keyword evidence="6" id="KW-0408">Iron</keyword>
<dbReference type="InterPro" id="IPR013611">
    <property type="entry name" value="Transp-assoc_OB_typ2"/>
</dbReference>
<proteinExistence type="predicted"/>
<keyword evidence="5" id="KW-0067">ATP-binding</keyword>
<dbReference type="SUPFAM" id="SSF50331">
    <property type="entry name" value="MOP-like"/>
    <property type="match status" value="1"/>
</dbReference>
<dbReference type="PANTHER" id="PTHR42781">
    <property type="entry name" value="SPERMIDINE/PUTRESCINE IMPORT ATP-BINDING PROTEIN POTA"/>
    <property type="match status" value="1"/>
</dbReference>
<organism evidence="10 11">
    <name type="scientific">Micromonospora andamanensis</name>
    <dbReference type="NCBI Taxonomy" id="1287068"/>
    <lineage>
        <taxon>Bacteria</taxon>
        <taxon>Bacillati</taxon>
        <taxon>Actinomycetota</taxon>
        <taxon>Actinomycetes</taxon>
        <taxon>Micromonosporales</taxon>
        <taxon>Micromonosporaceae</taxon>
        <taxon>Micromonospora</taxon>
    </lineage>
</organism>
<dbReference type="InterPro" id="IPR027417">
    <property type="entry name" value="P-loop_NTPase"/>
</dbReference>
<dbReference type="PANTHER" id="PTHR42781:SF4">
    <property type="entry name" value="SPERMIDINE_PUTRESCINE IMPORT ATP-BINDING PROTEIN POTA"/>
    <property type="match status" value="1"/>
</dbReference>
<dbReference type="Gene3D" id="3.40.50.300">
    <property type="entry name" value="P-loop containing nucleotide triphosphate hydrolases"/>
    <property type="match status" value="1"/>
</dbReference>
<dbReference type="InterPro" id="IPR015853">
    <property type="entry name" value="ABC_transpr_FbpC"/>
</dbReference>
<dbReference type="InterPro" id="IPR008995">
    <property type="entry name" value="Mo/tungstate-bd_C_term_dom"/>
</dbReference>
<keyword evidence="2" id="KW-1003">Cell membrane</keyword>
<dbReference type="PROSITE" id="PS50893">
    <property type="entry name" value="ABC_TRANSPORTER_2"/>
    <property type="match status" value="1"/>
</dbReference>
<keyword evidence="4" id="KW-0547">Nucleotide-binding</keyword>
<reference evidence="10 11" key="1">
    <citation type="submission" date="2021-01" db="EMBL/GenBank/DDBJ databases">
        <title>Whole genome shotgun sequence of Verrucosispora andamanensis NBRC 109075.</title>
        <authorList>
            <person name="Komaki H."/>
            <person name="Tamura T."/>
        </authorList>
    </citation>
    <scope>NUCLEOTIDE SEQUENCE [LARGE SCALE GENOMIC DNA]</scope>
    <source>
        <strain evidence="10 11">NBRC 109075</strain>
    </source>
</reference>
<name>A0ABQ4I056_9ACTN</name>
<comment type="caution">
    <text evidence="10">The sequence shown here is derived from an EMBL/GenBank/DDBJ whole genome shotgun (WGS) entry which is preliminary data.</text>
</comment>
<feature type="domain" description="ABC transporter" evidence="9">
    <location>
        <begin position="4"/>
        <end position="234"/>
    </location>
</feature>
<evidence type="ECO:0000256" key="4">
    <source>
        <dbReference type="ARBA" id="ARBA00022741"/>
    </source>
</evidence>
<dbReference type="Pfam" id="PF08402">
    <property type="entry name" value="TOBE_2"/>
    <property type="match status" value="1"/>
</dbReference>
<dbReference type="SMART" id="SM00382">
    <property type="entry name" value="AAA"/>
    <property type="match status" value="1"/>
</dbReference>
<dbReference type="InterPro" id="IPR003593">
    <property type="entry name" value="AAA+_ATPase"/>
</dbReference>
<evidence type="ECO:0000256" key="2">
    <source>
        <dbReference type="ARBA" id="ARBA00022475"/>
    </source>
</evidence>
<evidence type="ECO:0000256" key="6">
    <source>
        <dbReference type="ARBA" id="ARBA00023004"/>
    </source>
</evidence>
<dbReference type="SUPFAM" id="SSF52540">
    <property type="entry name" value="P-loop containing nucleoside triphosphate hydrolases"/>
    <property type="match status" value="1"/>
</dbReference>
<dbReference type="Proteomes" id="UP000647017">
    <property type="component" value="Unassembled WGS sequence"/>
</dbReference>
<dbReference type="CDD" id="cd03259">
    <property type="entry name" value="ABC_Carb_Solutes_like"/>
    <property type="match status" value="1"/>
</dbReference>
<protein>
    <submittedName>
        <fullName evidence="10">ABC transporter</fullName>
    </submittedName>
</protein>
<evidence type="ECO:0000256" key="1">
    <source>
        <dbReference type="ARBA" id="ARBA00022448"/>
    </source>
</evidence>
<keyword evidence="11" id="KW-1185">Reference proteome</keyword>
<keyword evidence="1" id="KW-0813">Transport</keyword>
<dbReference type="Pfam" id="PF00005">
    <property type="entry name" value="ABC_tran"/>
    <property type="match status" value="1"/>
</dbReference>
<keyword evidence="8" id="KW-0472">Membrane</keyword>
<dbReference type="InterPro" id="IPR050093">
    <property type="entry name" value="ABC_SmlMolc_Importer"/>
</dbReference>
<keyword evidence="3" id="KW-0410">Iron transport</keyword>